<dbReference type="Gene3D" id="3.80.10.10">
    <property type="entry name" value="Ribonuclease Inhibitor"/>
    <property type="match status" value="1"/>
</dbReference>
<name>A0ABQ6NCZ9_9STRA</name>
<protein>
    <submittedName>
        <fullName evidence="1">Uncharacterized protein</fullName>
    </submittedName>
</protein>
<comment type="caution">
    <text evidence="1">The sequence shown here is derived from an EMBL/GenBank/DDBJ whole genome shotgun (WGS) entry which is preliminary data.</text>
</comment>
<keyword evidence="2" id="KW-1185">Reference proteome</keyword>
<dbReference type="Proteomes" id="UP001165060">
    <property type="component" value="Unassembled WGS sequence"/>
</dbReference>
<accession>A0ABQ6NCZ9</accession>
<evidence type="ECO:0000313" key="2">
    <source>
        <dbReference type="Proteomes" id="UP001165060"/>
    </source>
</evidence>
<dbReference type="EMBL" id="BRYB01006452">
    <property type="protein sequence ID" value="GMI57967.1"/>
    <property type="molecule type" value="Genomic_DNA"/>
</dbReference>
<dbReference type="InterPro" id="IPR026906">
    <property type="entry name" value="LRR_5"/>
</dbReference>
<proteinExistence type="predicted"/>
<sequence length="169" mass="18567">MTRRVADVTFAGGVAEIKPLAFCGCKGVTNLGFLKGSAITTVGEQACRDSGIITLQGMERVRKIGSHTFYGCKDLRSIEGLGCEEMGDYCFTRCTLLQSMKGWPASMTYIPRCTFSRCTGMTTVDCDLSHEEEPRTDESPTEFAFALAKLPPDMNRLILEFKLGVVAQR</sequence>
<evidence type="ECO:0000313" key="1">
    <source>
        <dbReference type="EMBL" id="GMI57967.1"/>
    </source>
</evidence>
<gene>
    <name evidence="1" type="ORF">TeGR_g4773</name>
</gene>
<organism evidence="1 2">
    <name type="scientific">Tetraparma gracilis</name>
    <dbReference type="NCBI Taxonomy" id="2962635"/>
    <lineage>
        <taxon>Eukaryota</taxon>
        <taxon>Sar</taxon>
        <taxon>Stramenopiles</taxon>
        <taxon>Ochrophyta</taxon>
        <taxon>Bolidophyceae</taxon>
        <taxon>Parmales</taxon>
        <taxon>Triparmaceae</taxon>
        <taxon>Tetraparma</taxon>
    </lineage>
</organism>
<reference evidence="1 2" key="1">
    <citation type="journal article" date="2023" name="Commun. Biol.">
        <title>Genome analysis of Parmales, the sister group of diatoms, reveals the evolutionary specialization of diatoms from phago-mixotrophs to photoautotrophs.</title>
        <authorList>
            <person name="Ban H."/>
            <person name="Sato S."/>
            <person name="Yoshikawa S."/>
            <person name="Yamada K."/>
            <person name="Nakamura Y."/>
            <person name="Ichinomiya M."/>
            <person name="Sato N."/>
            <person name="Blanc-Mathieu R."/>
            <person name="Endo H."/>
            <person name="Kuwata A."/>
            <person name="Ogata H."/>
        </authorList>
    </citation>
    <scope>NUCLEOTIDE SEQUENCE [LARGE SCALE GENOMIC DNA]</scope>
</reference>
<dbReference type="InterPro" id="IPR032675">
    <property type="entry name" value="LRR_dom_sf"/>
</dbReference>
<dbReference type="Pfam" id="PF13306">
    <property type="entry name" value="LRR_5"/>
    <property type="match status" value="1"/>
</dbReference>